<dbReference type="AlphaFoldDB" id="A0A438HI71"/>
<dbReference type="EMBL" id="QGNW01000218">
    <property type="protein sequence ID" value="RVW84166.1"/>
    <property type="molecule type" value="Genomic_DNA"/>
</dbReference>
<evidence type="ECO:0000313" key="9">
    <source>
        <dbReference type="Proteomes" id="UP000288805"/>
    </source>
</evidence>
<evidence type="ECO:0000313" key="8">
    <source>
        <dbReference type="EMBL" id="RVW84166.1"/>
    </source>
</evidence>
<dbReference type="OrthoDB" id="1750607at2759"/>
<comment type="subcellular location">
    <subcellularLocation>
        <location evidence="1">Membrane</location>
        <topology evidence="1">Single-pass type I membrane protein</topology>
    </subcellularLocation>
</comment>
<protein>
    <submittedName>
        <fullName evidence="8">Uncharacterized protein</fullName>
    </submittedName>
</protein>
<evidence type="ECO:0000256" key="4">
    <source>
        <dbReference type="ARBA" id="ARBA00022989"/>
    </source>
</evidence>
<evidence type="ECO:0000256" key="1">
    <source>
        <dbReference type="ARBA" id="ARBA00004479"/>
    </source>
</evidence>
<accession>A0A438HI71</accession>
<keyword evidence="2" id="KW-0812">Transmembrane</keyword>
<gene>
    <name evidence="8" type="ORF">CK203_045316</name>
</gene>
<dbReference type="Proteomes" id="UP000288805">
    <property type="component" value="Unassembled WGS sequence"/>
</dbReference>
<keyword evidence="3" id="KW-0732">Signal</keyword>
<name>A0A438HI71_VITVI</name>
<keyword evidence="7" id="KW-0325">Glycoprotein</keyword>
<keyword evidence="4" id="KW-1133">Transmembrane helix</keyword>
<comment type="caution">
    <text evidence="8">The sequence shown here is derived from an EMBL/GenBank/DDBJ whole genome shotgun (WGS) entry which is preliminary data.</text>
</comment>
<dbReference type="InterPro" id="IPR046956">
    <property type="entry name" value="RLP23-like"/>
</dbReference>
<dbReference type="GO" id="GO:0016020">
    <property type="term" value="C:membrane"/>
    <property type="evidence" value="ECO:0007669"/>
    <property type="project" value="UniProtKB-SubCell"/>
</dbReference>
<evidence type="ECO:0000256" key="5">
    <source>
        <dbReference type="ARBA" id="ARBA00023136"/>
    </source>
</evidence>
<dbReference type="PANTHER" id="PTHR48063">
    <property type="entry name" value="LRR RECEPTOR-LIKE KINASE"/>
    <property type="match status" value="1"/>
</dbReference>
<dbReference type="SUPFAM" id="SSF52047">
    <property type="entry name" value="RNI-like"/>
    <property type="match status" value="1"/>
</dbReference>
<reference evidence="8 9" key="1">
    <citation type="journal article" date="2018" name="PLoS Genet.">
        <title>Population sequencing reveals clonal diversity and ancestral inbreeding in the grapevine cultivar Chardonnay.</title>
        <authorList>
            <person name="Roach M.J."/>
            <person name="Johnson D.L."/>
            <person name="Bohlmann J."/>
            <person name="van Vuuren H.J."/>
            <person name="Jones S.J."/>
            <person name="Pretorius I.S."/>
            <person name="Schmidt S.A."/>
            <person name="Borneman A.R."/>
        </authorList>
    </citation>
    <scope>NUCLEOTIDE SEQUENCE [LARGE SCALE GENOMIC DNA]</scope>
    <source>
        <strain evidence="9">cv. Chardonnay</strain>
        <tissue evidence="8">Leaf</tissue>
    </source>
</reference>
<evidence type="ECO:0000256" key="3">
    <source>
        <dbReference type="ARBA" id="ARBA00022729"/>
    </source>
</evidence>
<dbReference type="Gene3D" id="3.80.10.10">
    <property type="entry name" value="Ribonuclease Inhibitor"/>
    <property type="match status" value="1"/>
</dbReference>
<dbReference type="InterPro" id="IPR032675">
    <property type="entry name" value="LRR_dom_sf"/>
</dbReference>
<sequence>MDIKMEQGLFDDFGILYPGGAEKTVKIAANGEQFCVAIEQAEKRMRPKFNGYLSRLKYLNVSFAYLGGPLPSELGNLSKLHSLHLHFNSDLTSQNLDWLSGLSSLRYLDLCEVNLSHGLATSH</sequence>
<keyword evidence="5" id="KW-0472">Membrane</keyword>
<evidence type="ECO:0000256" key="2">
    <source>
        <dbReference type="ARBA" id="ARBA00022692"/>
    </source>
</evidence>
<organism evidence="8 9">
    <name type="scientific">Vitis vinifera</name>
    <name type="common">Grape</name>
    <dbReference type="NCBI Taxonomy" id="29760"/>
    <lineage>
        <taxon>Eukaryota</taxon>
        <taxon>Viridiplantae</taxon>
        <taxon>Streptophyta</taxon>
        <taxon>Embryophyta</taxon>
        <taxon>Tracheophyta</taxon>
        <taxon>Spermatophyta</taxon>
        <taxon>Magnoliopsida</taxon>
        <taxon>eudicotyledons</taxon>
        <taxon>Gunneridae</taxon>
        <taxon>Pentapetalae</taxon>
        <taxon>rosids</taxon>
        <taxon>Vitales</taxon>
        <taxon>Vitaceae</taxon>
        <taxon>Viteae</taxon>
        <taxon>Vitis</taxon>
    </lineage>
</organism>
<evidence type="ECO:0000256" key="7">
    <source>
        <dbReference type="ARBA" id="ARBA00023180"/>
    </source>
</evidence>
<proteinExistence type="predicted"/>
<keyword evidence="6" id="KW-0675">Receptor</keyword>
<evidence type="ECO:0000256" key="6">
    <source>
        <dbReference type="ARBA" id="ARBA00023170"/>
    </source>
</evidence>